<dbReference type="InterPro" id="IPR011050">
    <property type="entry name" value="Pectin_lyase_fold/virulence"/>
</dbReference>
<dbReference type="SUPFAM" id="SSF49899">
    <property type="entry name" value="Concanavalin A-like lectins/glucanases"/>
    <property type="match status" value="2"/>
</dbReference>
<evidence type="ECO:0000313" key="4">
    <source>
        <dbReference type="Proteomes" id="UP001169719"/>
    </source>
</evidence>
<accession>A0ABT7Y778</accession>
<organism evidence="3 4">
    <name type="scientific">Vibrio agarivorans</name>
    <dbReference type="NCBI Taxonomy" id="153622"/>
    <lineage>
        <taxon>Bacteria</taxon>
        <taxon>Pseudomonadati</taxon>
        <taxon>Pseudomonadota</taxon>
        <taxon>Gammaproteobacteria</taxon>
        <taxon>Vibrionales</taxon>
        <taxon>Vibrionaceae</taxon>
        <taxon>Vibrio</taxon>
    </lineage>
</organism>
<protein>
    <submittedName>
        <fullName evidence="3">Polysaccharide lyase family 7 protein</fullName>
    </submittedName>
</protein>
<feature type="signal peptide" evidence="1">
    <location>
        <begin position="1"/>
        <end position="19"/>
    </location>
</feature>
<keyword evidence="4" id="KW-1185">Reference proteome</keyword>
<feature type="chain" id="PRO_5046194243" evidence="1">
    <location>
        <begin position="20"/>
        <end position="871"/>
    </location>
</feature>
<dbReference type="SUPFAM" id="SSF51126">
    <property type="entry name" value="Pectin lyase-like"/>
    <property type="match status" value="1"/>
</dbReference>
<dbReference type="Gene3D" id="2.60.120.200">
    <property type="match status" value="2"/>
</dbReference>
<dbReference type="EMBL" id="JAUEOZ010000002">
    <property type="protein sequence ID" value="MDN2483604.1"/>
    <property type="molecule type" value="Genomic_DNA"/>
</dbReference>
<proteinExistence type="predicted"/>
<keyword evidence="3" id="KW-0456">Lyase</keyword>
<dbReference type="Proteomes" id="UP001169719">
    <property type="component" value="Unassembled WGS sequence"/>
</dbReference>
<feature type="domain" description="Alginate lyase 2" evidence="2">
    <location>
        <begin position="571"/>
        <end position="870"/>
    </location>
</feature>
<dbReference type="InterPro" id="IPR014895">
    <property type="entry name" value="Alginate_lyase_2"/>
</dbReference>
<evidence type="ECO:0000256" key="1">
    <source>
        <dbReference type="SAM" id="SignalP"/>
    </source>
</evidence>
<dbReference type="GO" id="GO:0016829">
    <property type="term" value="F:lyase activity"/>
    <property type="evidence" value="ECO:0007669"/>
    <property type="project" value="UniProtKB-KW"/>
</dbReference>
<sequence>MKTPILVSAVSLACVCLSACGGSSSDSNDSGNNNDGSTIIIDGSAASFEELQAEITQASSGDTITVTQDLFTTDSVSIVIDKSLTIKGSPSSYSSQDKAVLSGNVCFDIPDSADGHSGITLSDLHFEDIEMIKRDDNQSCGSESASRSIINVGKVGTNDAYVTLDNLSFDGAGFDELTASPTAWIYSRGLIKVTNSTFSNKQTANSANSMIYLNCGSIRANGSIFDSNTFSLDTPSSDIAGVWVGQFDGKTCQATVTNNEFNNFNLNTTSSEAEFAAIIDGSSDETLISGNQFNPSNTAPDEPEDGEIVAPHTLDSFKAIINASKLQRWDPTLEEGDKLDISNQTIANEDYFDDYFYAYQASNQLVFKMSGYKNRSELRIEENFDTSEIGITRTLNASFKPVGIQEAIANSVNGDEVTFLQIHNKGEDDTGNGYIPHPLLRIVYEESRNGLTGHYWAVIKANAVDCSSDSPYADSEACDSSNAYTRYDLGKADLNSFTDVELAVSESQLTISVNELEKVNLDISYWAHLLSYFKAGIYNQYDDGDGINDWSEVRFAALTVSETETTPATGWDIDQWKITIPASKDDWYGSGGTSAAELVPAHCNDSSKQVLNDNSDIVYNEYDSGDISFFNVSQERMHFRVDMGYGTSTSNSSYIRSELRELFNAENLGTCSTSNQDQMTSWFIDDSATGTKEHKLTSVLRIEDYPMISGQNPKVVVGQVHGWEISQALIKVLWEGENKPVRVIMNQDFFTDNEKCDNSNPVNNCDNWSFSIELGEYAANVDWQYEIIVDEEGIYLATLDSLAGESSREDITIHWGEAFSDKNGDSVTMTENWKDEAYYFKAGIYPQFKPDSDYIGERFDVSFSTINIDHQ</sequence>
<comment type="caution">
    <text evidence="3">The sequence shown here is derived from an EMBL/GenBank/DDBJ whole genome shotgun (WGS) entry which is preliminary data.</text>
</comment>
<gene>
    <name evidence="3" type="ORF">QWJ08_19850</name>
</gene>
<evidence type="ECO:0000259" key="2">
    <source>
        <dbReference type="Pfam" id="PF08787"/>
    </source>
</evidence>
<dbReference type="Pfam" id="PF08787">
    <property type="entry name" value="Alginate_lyase2"/>
    <property type="match status" value="2"/>
</dbReference>
<feature type="domain" description="Alginate lyase 2" evidence="2">
    <location>
        <begin position="331"/>
        <end position="561"/>
    </location>
</feature>
<keyword evidence="1" id="KW-0732">Signal</keyword>
<name>A0ABT7Y778_9VIBR</name>
<dbReference type="InterPro" id="IPR013320">
    <property type="entry name" value="ConA-like_dom_sf"/>
</dbReference>
<reference evidence="3" key="1">
    <citation type="submission" date="2024-05" db="EMBL/GenBank/DDBJ databases">
        <title>Genome Sequences of Four Agar- Degrading Marine Bacteria.</title>
        <authorList>
            <person name="Phillips E.K."/>
            <person name="Shaffer J.C."/>
            <person name="Henson M.W."/>
            <person name="Temperton B."/>
            <person name="Thrash C.J."/>
            <person name="Martin M.O."/>
        </authorList>
    </citation>
    <scope>NUCLEOTIDE SEQUENCE</scope>
    <source>
        <strain evidence="3">EKP203</strain>
    </source>
</reference>
<evidence type="ECO:0000313" key="3">
    <source>
        <dbReference type="EMBL" id="MDN2483604.1"/>
    </source>
</evidence>